<keyword evidence="3" id="KW-0472">Membrane</keyword>
<keyword evidence="3" id="KW-1133">Transmembrane helix</keyword>
<dbReference type="EMBL" id="CP034184">
    <property type="protein sequence ID" value="AZI44306.1"/>
    <property type="molecule type" value="Genomic_DNA"/>
</dbReference>
<dbReference type="OrthoDB" id="71503at2"/>
<protein>
    <submittedName>
        <fullName evidence="4">Prepilin-type N-terminal cleavage/methylation domain-containing protein</fullName>
    </submittedName>
</protein>
<comment type="subcellular location">
    <subcellularLocation>
        <location evidence="1">Cell outer membrane</location>
    </subcellularLocation>
</comment>
<name>A0A3G8YST8_9DEIO</name>
<organism evidence="4 5">
    <name type="scientific">Deinococcus psychrotolerans</name>
    <dbReference type="NCBI Taxonomy" id="2489213"/>
    <lineage>
        <taxon>Bacteria</taxon>
        <taxon>Thermotogati</taxon>
        <taxon>Deinococcota</taxon>
        <taxon>Deinococci</taxon>
        <taxon>Deinococcales</taxon>
        <taxon>Deinococcaceae</taxon>
        <taxon>Deinococcus</taxon>
    </lineage>
</organism>
<dbReference type="Pfam" id="PF07963">
    <property type="entry name" value="N_methyl"/>
    <property type="match status" value="1"/>
</dbReference>
<evidence type="ECO:0000256" key="1">
    <source>
        <dbReference type="ARBA" id="ARBA00004442"/>
    </source>
</evidence>
<evidence type="ECO:0000256" key="2">
    <source>
        <dbReference type="ARBA" id="ARBA00023237"/>
    </source>
</evidence>
<dbReference type="KEGG" id="dph:EHF33_15565"/>
<sequence length="787" mass="84302">MPNLLPPTAHHRAGFTLVELLVTLALTVLIVSALATILPRSMALSRTDTLTAATNTVLTNVVGTLNASFDRSRPIILLRASRTQLEFLQLGEPQHIQTLDGTPTQGQDTFNMPILSTNPVGVEYVFLNTAGDYLLSTVKSYQSSDQTLSFACAMNLPGQVQAYTYTRVRYTFASPVFSRTEKLSNFAGSAGISDPESVKAQNVQFAPVYGQTLGDFGITFQPPLASIMVAGRSQPMTGLNYAITALGSGLSVTNAGSVRVRLAGKTQWACGQKAGIPPNSTGTLQVNTMLEHDPKALGNPRVDVVGATSTQSITTFAKSLFPDLMPGQYNASAAPLDMNGTSYDPHITGSPATIGDGSNATINVDYQEATGTLQIIEDGLPAGRSAQIDGTKLYSAVPTIRGKKAYLTALVSQLLPGTYTLTSFSKDITVNGQTFTATPISVTITARKLTTVHVQWQPATGTALIHIQGLPANQSATFQFYGRSPYFLKDFTSPNGDVTIGQILQGNYDLFAFKTTNGYVATISWQLGSKSGSDLGENGARLPIGPGQTTLVTVNYALPSSGPPSGGADSFLVWGAIGRTLPTAVVYLRPGLEDHQNPSPAPMTAYVMSNLDAVRVAAGWYTILVTDSANGTILYRTVTYIGKTPAFSLTTTGPEYTIQSAPMPYLDTLYVGDSATGNLVFYATNEINRPLKTTITTPNDRVVHTNFDQSLLQYVGSFGVSDGPTGILWQLQNQGLNVDYENYQPIKDNINNSVQSPVTQHDFCSRTKTGTTFQDCISDYARYGKWW</sequence>
<evidence type="ECO:0000313" key="4">
    <source>
        <dbReference type="EMBL" id="AZI44306.1"/>
    </source>
</evidence>
<keyword evidence="2" id="KW-0998">Cell outer membrane</keyword>
<accession>A0A3G8YST8</accession>
<dbReference type="NCBIfam" id="TIGR02532">
    <property type="entry name" value="IV_pilin_GFxxxE"/>
    <property type="match status" value="1"/>
</dbReference>
<feature type="transmembrane region" description="Helical" evidence="3">
    <location>
        <begin position="20"/>
        <end position="38"/>
    </location>
</feature>
<keyword evidence="3" id="KW-0812">Transmembrane</keyword>
<dbReference type="InterPro" id="IPR012902">
    <property type="entry name" value="N_methyl_site"/>
</dbReference>
<gene>
    <name evidence="4" type="ORF">EHF33_15565</name>
</gene>
<dbReference type="RefSeq" id="WP_124873816.1">
    <property type="nucleotide sequence ID" value="NZ_CP034184.1"/>
</dbReference>
<dbReference type="AlphaFoldDB" id="A0A3G8YST8"/>
<proteinExistence type="predicted"/>
<evidence type="ECO:0000256" key="3">
    <source>
        <dbReference type="SAM" id="Phobius"/>
    </source>
</evidence>
<dbReference type="GO" id="GO:0009279">
    <property type="term" value="C:cell outer membrane"/>
    <property type="evidence" value="ECO:0007669"/>
    <property type="project" value="UniProtKB-SubCell"/>
</dbReference>
<dbReference type="Proteomes" id="UP000276417">
    <property type="component" value="Chromosome 2"/>
</dbReference>
<evidence type="ECO:0000313" key="5">
    <source>
        <dbReference type="Proteomes" id="UP000276417"/>
    </source>
</evidence>
<keyword evidence="5" id="KW-1185">Reference proteome</keyword>
<dbReference type="PROSITE" id="PS00409">
    <property type="entry name" value="PROKAR_NTER_METHYL"/>
    <property type="match status" value="1"/>
</dbReference>
<reference evidence="4 5" key="1">
    <citation type="submission" date="2018-11" db="EMBL/GenBank/DDBJ databases">
        <title>Deinococcus shelandsis sp. nov., isolated from South Shetland Islands soil of Antarctica.</title>
        <authorList>
            <person name="Tian J."/>
        </authorList>
    </citation>
    <scope>NUCLEOTIDE SEQUENCE [LARGE SCALE GENOMIC DNA]</scope>
    <source>
        <strain evidence="4 5">S14-83T</strain>
    </source>
</reference>